<dbReference type="GO" id="GO:0032259">
    <property type="term" value="P:methylation"/>
    <property type="evidence" value="ECO:0007669"/>
    <property type="project" value="UniProtKB-KW"/>
</dbReference>
<dbReference type="PROSITE" id="PS51683">
    <property type="entry name" value="SAM_OMT_II"/>
    <property type="match status" value="1"/>
</dbReference>
<evidence type="ECO:0000256" key="2">
    <source>
        <dbReference type="ARBA" id="ARBA00022679"/>
    </source>
</evidence>
<dbReference type="SUPFAM" id="SSF46785">
    <property type="entry name" value="Winged helix' DNA-binding domain"/>
    <property type="match status" value="1"/>
</dbReference>
<dbReference type="InterPro" id="IPR029063">
    <property type="entry name" value="SAM-dependent_MTases_sf"/>
</dbReference>
<name>A0AAD3S205_NEPGR</name>
<dbReference type="GO" id="GO:0046983">
    <property type="term" value="F:protein dimerization activity"/>
    <property type="evidence" value="ECO:0007669"/>
    <property type="project" value="InterPro"/>
</dbReference>
<dbReference type="InterPro" id="IPR012967">
    <property type="entry name" value="COMT_dimerisation"/>
</dbReference>
<dbReference type="PIRSF" id="PIRSF005739">
    <property type="entry name" value="O-mtase"/>
    <property type="match status" value="1"/>
</dbReference>
<comment type="similarity">
    <text evidence="4">Belongs to the class I-like SAM-binding methyltransferase superfamily. Cation-independent O-methyltransferase family.</text>
</comment>
<reference evidence="8" key="1">
    <citation type="submission" date="2023-05" db="EMBL/GenBank/DDBJ databases">
        <title>Nepenthes gracilis genome sequencing.</title>
        <authorList>
            <person name="Fukushima K."/>
        </authorList>
    </citation>
    <scope>NUCLEOTIDE SEQUENCE</scope>
    <source>
        <strain evidence="8">SING2019-196</strain>
    </source>
</reference>
<protein>
    <submittedName>
        <fullName evidence="8">Uncharacterized protein</fullName>
    </submittedName>
</protein>
<dbReference type="FunFam" id="1.10.10.10:FF:000836">
    <property type="entry name" value="O-methyltransferase family protein"/>
    <property type="match status" value="1"/>
</dbReference>
<evidence type="ECO:0000313" key="8">
    <source>
        <dbReference type="EMBL" id="GMH02935.1"/>
    </source>
</evidence>
<dbReference type="EMBL" id="BSYO01000004">
    <property type="protein sequence ID" value="GMH02935.1"/>
    <property type="molecule type" value="Genomic_DNA"/>
</dbReference>
<dbReference type="Pfam" id="PF00891">
    <property type="entry name" value="Methyltransf_2"/>
    <property type="match status" value="1"/>
</dbReference>
<keyword evidence="2" id="KW-0808">Transferase</keyword>
<dbReference type="Gene3D" id="1.10.10.10">
    <property type="entry name" value="Winged helix-like DNA-binding domain superfamily/Winged helix DNA-binding domain"/>
    <property type="match status" value="1"/>
</dbReference>
<dbReference type="GO" id="GO:0008171">
    <property type="term" value="F:O-methyltransferase activity"/>
    <property type="evidence" value="ECO:0007669"/>
    <property type="project" value="InterPro"/>
</dbReference>
<evidence type="ECO:0000313" key="9">
    <source>
        <dbReference type="Proteomes" id="UP001279734"/>
    </source>
</evidence>
<evidence type="ECO:0000256" key="1">
    <source>
        <dbReference type="ARBA" id="ARBA00022603"/>
    </source>
</evidence>
<keyword evidence="9" id="KW-1185">Reference proteome</keyword>
<dbReference type="InterPro" id="IPR016461">
    <property type="entry name" value="COMT-like"/>
</dbReference>
<evidence type="ECO:0000259" key="6">
    <source>
        <dbReference type="Pfam" id="PF00891"/>
    </source>
</evidence>
<proteinExistence type="inferred from homology"/>
<dbReference type="InterPro" id="IPR036388">
    <property type="entry name" value="WH-like_DNA-bd_sf"/>
</dbReference>
<dbReference type="AlphaFoldDB" id="A0AAD3S205"/>
<evidence type="ECO:0000256" key="5">
    <source>
        <dbReference type="PIRSR" id="PIRSR005739-1"/>
    </source>
</evidence>
<dbReference type="Gene3D" id="3.40.50.150">
    <property type="entry name" value="Vaccinia Virus protein VP39"/>
    <property type="match status" value="1"/>
</dbReference>
<accession>A0AAD3S205</accession>
<dbReference type="InterPro" id="IPR036390">
    <property type="entry name" value="WH_DNA-bd_sf"/>
</dbReference>
<feature type="domain" description="O-methyltransferase dimerisation" evidence="7">
    <location>
        <begin position="26"/>
        <end position="108"/>
    </location>
</feature>
<dbReference type="Proteomes" id="UP001279734">
    <property type="component" value="Unassembled WGS sequence"/>
</dbReference>
<sequence length="356" mass="38895">MEGTQGKILSEEEKQEDEAKAAVGIWKYVFGFVGMAVVKCAIELGIAEALEEHGGGPMTLADLSSAVGCRPASVFRIMRFLVHRRIFKQTAQGSPAYYQTSLSRCLLKQGASSMAAFVLWEGSRQALEPWHNLSGRVRDEDASAFEAAHGKDVWRYAAENPGHSKLINEAMACDARVAVAAIVSGFPEVFDGVGSVVDVGGGDGTALRLLVKAFPWIRGISFDLPHVTSVAPDCDRVKHVGGNMFEKVPNADAAVLMWVLHDWGDDECVQVLQKCREAIPGGKGKVIIVEAVIGEKKEDDELEDVRLMLDMVMMAHTGKGKERTLEEWKHLIMESGFSRFTVNPLHAVQSVIVLYP</sequence>
<evidence type="ECO:0000256" key="3">
    <source>
        <dbReference type="ARBA" id="ARBA00022691"/>
    </source>
</evidence>
<evidence type="ECO:0000259" key="7">
    <source>
        <dbReference type="Pfam" id="PF08100"/>
    </source>
</evidence>
<dbReference type="Pfam" id="PF08100">
    <property type="entry name" value="Dimerisation"/>
    <property type="match status" value="1"/>
</dbReference>
<dbReference type="InterPro" id="IPR001077">
    <property type="entry name" value="COMT_C"/>
</dbReference>
<organism evidence="8 9">
    <name type="scientific">Nepenthes gracilis</name>
    <name type="common">Slender pitcher plant</name>
    <dbReference type="NCBI Taxonomy" id="150966"/>
    <lineage>
        <taxon>Eukaryota</taxon>
        <taxon>Viridiplantae</taxon>
        <taxon>Streptophyta</taxon>
        <taxon>Embryophyta</taxon>
        <taxon>Tracheophyta</taxon>
        <taxon>Spermatophyta</taxon>
        <taxon>Magnoliopsida</taxon>
        <taxon>eudicotyledons</taxon>
        <taxon>Gunneridae</taxon>
        <taxon>Pentapetalae</taxon>
        <taxon>Caryophyllales</taxon>
        <taxon>Nepenthaceae</taxon>
        <taxon>Nepenthes</taxon>
    </lineage>
</organism>
<dbReference type="SUPFAM" id="SSF53335">
    <property type="entry name" value="S-adenosyl-L-methionine-dependent methyltransferases"/>
    <property type="match status" value="1"/>
</dbReference>
<gene>
    <name evidence="8" type="ORF">Nepgr_004774</name>
</gene>
<feature type="domain" description="O-methyltransferase C-terminal" evidence="6">
    <location>
        <begin position="130"/>
        <end position="338"/>
    </location>
</feature>
<dbReference type="PANTHER" id="PTHR11746">
    <property type="entry name" value="O-METHYLTRANSFERASE"/>
    <property type="match status" value="1"/>
</dbReference>
<dbReference type="FunFam" id="3.40.50.150:FF:000294">
    <property type="entry name" value="O-methyltransferase family protein"/>
    <property type="match status" value="1"/>
</dbReference>
<keyword evidence="1" id="KW-0489">Methyltransferase</keyword>
<keyword evidence="3" id="KW-0949">S-adenosyl-L-methionine</keyword>
<comment type="caution">
    <text evidence="8">The sequence shown here is derived from an EMBL/GenBank/DDBJ whole genome shotgun (WGS) entry which is preliminary data.</text>
</comment>
<evidence type="ECO:0000256" key="4">
    <source>
        <dbReference type="ARBA" id="ARBA00038277"/>
    </source>
</evidence>
<feature type="active site" description="Proton acceptor" evidence="5">
    <location>
        <position position="261"/>
    </location>
</feature>